<dbReference type="SUPFAM" id="SSF54373">
    <property type="entry name" value="FAD-linked reductases, C-terminal domain"/>
    <property type="match status" value="1"/>
</dbReference>
<dbReference type="KEGG" id="sbat:G4Z16_17920"/>
<evidence type="ECO:0000259" key="2">
    <source>
        <dbReference type="Pfam" id="PF01266"/>
    </source>
</evidence>
<evidence type="ECO:0000313" key="4">
    <source>
        <dbReference type="Proteomes" id="UP000595046"/>
    </source>
</evidence>
<dbReference type="RefSeq" id="WP_197351763.1">
    <property type="nucleotide sequence ID" value="NZ_CP048882.1"/>
</dbReference>
<keyword evidence="4" id="KW-1185">Reference proteome</keyword>
<dbReference type="Pfam" id="PF01266">
    <property type="entry name" value="DAO"/>
    <property type="match status" value="1"/>
</dbReference>
<dbReference type="Gene3D" id="3.30.9.10">
    <property type="entry name" value="D-Amino Acid Oxidase, subunit A, domain 2"/>
    <property type="match status" value="1"/>
</dbReference>
<name>A0A7T1T7T5_9ACTN</name>
<dbReference type="PANTHER" id="PTHR13847:SF289">
    <property type="entry name" value="GLYCINE OXIDASE"/>
    <property type="match status" value="1"/>
</dbReference>
<organism evidence="3 4">
    <name type="scientific">Streptomyces bathyalis</name>
    <dbReference type="NCBI Taxonomy" id="2710756"/>
    <lineage>
        <taxon>Bacteria</taxon>
        <taxon>Bacillati</taxon>
        <taxon>Actinomycetota</taxon>
        <taxon>Actinomycetes</taxon>
        <taxon>Kitasatosporales</taxon>
        <taxon>Streptomycetaceae</taxon>
        <taxon>Streptomyces</taxon>
    </lineage>
</organism>
<feature type="domain" description="FAD dependent oxidoreductase" evidence="2">
    <location>
        <begin position="7"/>
        <end position="393"/>
    </location>
</feature>
<dbReference type="Gene3D" id="3.50.50.60">
    <property type="entry name" value="FAD/NAD(P)-binding domain"/>
    <property type="match status" value="2"/>
</dbReference>
<gene>
    <name evidence="3" type="ORF">G4Z16_17920</name>
</gene>
<proteinExistence type="predicted"/>
<reference evidence="4" key="1">
    <citation type="submission" date="2020-02" db="EMBL/GenBank/DDBJ databases">
        <title>Streptomyces sp. ASO4wet.</title>
        <authorList>
            <person name="Risdian C."/>
            <person name="Landwehr W."/>
            <person name="Schupp P."/>
            <person name="Wink J."/>
        </authorList>
    </citation>
    <scope>NUCLEOTIDE SEQUENCE [LARGE SCALE GENOMIC DNA]</scope>
    <source>
        <strain evidence="4">ASO4wet</strain>
    </source>
</reference>
<accession>A0A7T1T7T5</accession>
<dbReference type="SUPFAM" id="SSF51905">
    <property type="entry name" value="FAD/NAD(P)-binding domain"/>
    <property type="match status" value="1"/>
</dbReference>
<protein>
    <submittedName>
        <fullName evidence="3">FAD-binding oxidoreductase</fullName>
    </submittedName>
</protein>
<dbReference type="Proteomes" id="UP000595046">
    <property type="component" value="Chromosome"/>
</dbReference>
<dbReference type="EMBL" id="CP048882">
    <property type="protein sequence ID" value="QPP07969.1"/>
    <property type="molecule type" value="Genomic_DNA"/>
</dbReference>
<dbReference type="GO" id="GO:0016491">
    <property type="term" value="F:oxidoreductase activity"/>
    <property type="evidence" value="ECO:0007669"/>
    <property type="project" value="UniProtKB-KW"/>
</dbReference>
<evidence type="ECO:0000256" key="1">
    <source>
        <dbReference type="ARBA" id="ARBA00023002"/>
    </source>
</evidence>
<dbReference type="InterPro" id="IPR006076">
    <property type="entry name" value="FAD-dep_OxRdtase"/>
</dbReference>
<sequence length="419" mass="45627">MSRIENVTVIGGGLIGLLCAHYLRASGLEVTLLERDRVGSGAARGNAGGVCPDLVEPLPAPGVIGSAVRRLHRPDSALYIRPQLSADLMRFLFGFRRHATRSQHQAGASALADLAVNAFELFEGLEGAGVRTQVNKDGFLYAFASRTSAQMALRGFTELGAPVEREILGPGELAEIEPSLSASARAGFLVQRQWSLHPGLFVDSMEQQLRDSGVTILEGARVTSTEEAHGQVRVHSSAGSITSDAVVVAAGVWTREICRRTGIDLNLFPGKGYSFSVPIERTPRRLVHLGDAHVMINPMPDRIRVAGTMEFDRNHDRFNPRRVRAITAAARPYFKGVKWEHLENEWVGPRPMTPDGLPAIGRLPGRDRTYIAAGHNMLGLMLAPSTGVMITDLLTLGESTLAKPFAPERIARRTKHYIR</sequence>
<keyword evidence="1" id="KW-0560">Oxidoreductase</keyword>
<dbReference type="GO" id="GO:0005737">
    <property type="term" value="C:cytoplasm"/>
    <property type="evidence" value="ECO:0007669"/>
    <property type="project" value="TreeGrafter"/>
</dbReference>
<dbReference type="PANTHER" id="PTHR13847">
    <property type="entry name" value="SARCOSINE DEHYDROGENASE-RELATED"/>
    <property type="match status" value="1"/>
</dbReference>
<dbReference type="AlphaFoldDB" id="A0A7T1T7T5"/>
<evidence type="ECO:0000313" key="3">
    <source>
        <dbReference type="EMBL" id="QPP07969.1"/>
    </source>
</evidence>
<dbReference type="InterPro" id="IPR036188">
    <property type="entry name" value="FAD/NAD-bd_sf"/>
</dbReference>